<dbReference type="AlphaFoldDB" id="A0A1J4MRI9"/>
<dbReference type="GeneID" id="39978821"/>
<keyword evidence="2" id="KW-1185">Reference proteome</keyword>
<proteinExistence type="predicted"/>
<reference evidence="1 2" key="1">
    <citation type="submission" date="2016-10" db="EMBL/GenBank/DDBJ databases">
        <title>Reductive evolution of mitochondrial metabolism and differential evolution of invasion-related proteins in Cryptosporidium.</title>
        <authorList>
            <person name="Liu S."/>
            <person name="Roellig D.M."/>
            <person name="Guo Y."/>
            <person name="Li N."/>
            <person name="Frace M.A."/>
            <person name="Tang K."/>
            <person name="Zhang L."/>
            <person name="Feng Y."/>
            <person name="Xiao L."/>
        </authorList>
    </citation>
    <scope>NUCLEOTIDE SEQUENCE [LARGE SCALE GENOMIC DNA]</scope>
    <source>
        <strain evidence="1">39726</strain>
    </source>
</reference>
<evidence type="ECO:0000313" key="2">
    <source>
        <dbReference type="Proteomes" id="UP000186176"/>
    </source>
</evidence>
<dbReference type="Proteomes" id="UP000186176">
    <property type="component" value="Unassembled WGS sequence"/>
</dbReference>
<dbReference type="RefSeq" id="XP_028876516.1">
    <property type="nucleotide sequence ID" value="XM_029019042.1"/>
</dbReference>
<gene>
    <name evidence="1" type="ORF">cubi_02030</name>
</gene>
<organism evidence="1 2">
    <name type="scientific">Cryptosporidium ubiquitum</name>
    <dbReference type="NCBI Taxonomy" id="857276"/>
    <lineage>
        <taxon>Eukaryota</taxon>
        <taxon>Sar</taxon>
        <taxon>Alveolata</taxon>
        <taxon>Apicomplexa</taxon>
        <taxon>Conoidasida</taxon>
        <taxon>Coccidia</taxon>
        <taxon>Eucoccidiorida</taxon>
        <taxon>Eimeriorina</taxon>
        <taxon>Cryptosporidiidae</taxon>
        <taxon>Cryptosporidium</taxon>
    </lineage>
</organism>
<dbReference type="Gene3D" id="1.10.238.10">
    <property type="entry name" value="EF-hand"/>
    <property type="match status" value="1"/>
</dbReference>
<sequence>MNPSTQNSSASLRADGQTVSFGQRKIWDNERDLPDVVKLLDREYKEVIPFSDIQSRMMEWNFIPKEHIIEACDTLRSLCDSQGNISLHILIDQLTGFPEASEKDDMDANIDTLEAYKIFDHNNKGCIDLESLRKISNELGEELDDETLIGMLNLATQDVFRKQQCIISRDDFFSLVKSKVLN</sequence>
<dbReference type="VEuPathDB" id="CryptoDB:cubi_02030"/>
<dbReference type="InterPro" id="IPR011992">
    <property type="entry name" value="EF-hand-dom_pair"/>
</dbReference>
<protein>
    <submittedName>
        <fullName evidence="1">EF hand domain-containing protein</fullName>
    </submittedName>
</protein>
<dbReference type="EMBL" id="LRBP01000001">
    <property type="protein sequence ID" value="OII75509.1"/>
    <property type="molecule type" value="Genomic_DNA"/>
</dbReference>
<evidence type="ECO:0000313" key="1">
    <source>
        <dbReference type="EMBL" id="OII75509.1"/>
    </source>
</evidence>
<dbReference type="OrthoDB" id="264015at2759"/>
<accession>A0A1J4MRI9</accession>
<comment type="caution">
    <text evidence="1">The sequence shown here is derived from an EMBL/GenBank/DDBJ whole genome shotgun (WGS) entry which is preliminary data.</text>
</comment>
<dbReference type="SUPFAM" id="SSF47473">
    <property type="entry name" value="EF-hand"/>
    <property type="match status" value="1"/>
</dbReference>
<name>A0A1J4MRI9_9CRYT</name>